<keyword evidence="1" id="KW-0472">Membrane</keyword>
<dbReference type="Gene3D" id="2.60.40.1630">
    <property type="entry name" value="bacillus anthracis domain"/>
    <property type="match status" value="1"/>
</dbReference>
<dbReference type="InterPro" id="IPR025436">
    <property type="entry name" value="DUF4179"/>
</dbReference>
<dbReference type="EMBL" id="WHJC01000243">
    <property type="protein sequence ID" value="MPQ44555.1"/>
    <property type="molecule type" value="Genomic_DNA"/>
</dbReference>
<dbReference type="OrthoDB" id="1748051at2"/>
<keyword evidence="1" id="KW-1133">Transmembrane helix</keyword>
<dbReference type="Proteomes" id="UP000430345">
    <property type="component" value="Unassembled WGS sequence"/>
</dbReference>
<proteinExistence type="predicted"/>
<name>A0A6I1MME4_9CLOT</name>
<evidence type="ECO:0000313" key="3">
    <source>
        <dbReference type="EMBL" id="MPQ44555.1"/>
    </source>
</evidence>
<dbReference type="Pfam" id="PF13786">
    <property type="entry name" value="DUF4179"/>
    <property type="match status" value="1"/>
</dbReference>
<gene>
    <name evidence="3" type="ORF">GBZ86_12460</name>
</gene>
<comment type="caution">
    <text evidence="3">The sequence shown here is derived from an EMBL/GenBank/DDBJ whole genome shotgun (WGS) entry which is preliminary data.</text>
</comment>
<evidence type="ECO:0000256" key="1">
    <source>
        <dbReference type="SAM" id="Phobius"/>
    </source>
</evidence>
<reference evidence="3 4" key="1">
    <citation type="submission" date="2019-10" db="EMBL/GenBank/DDBJ databases">
        <title>The Genome Sequence of Clostridium tarantellae Isolated from Fish Brain.</title>
        <authorList>
            <person name="Bano L."/>
            <person name="Kiel M."/>
            <person name="Sales G."/>
            <person name="Doxey A.C."/>
            <person name="Mansfield M.J."/>
            <person name="Schiavone M."/>
            <person name="Rossetto O."/>
            <person name="Pirazzini M."/>
            <person name="Dobrindt U."/>
            <person name="Montecucco C."/>
        </authorList>
    </citation>
    <scope>NUCLEOTIDE SEQUENCE [LARGE SCALE GENOMIC DNA]</scope>
    <source>
        <strain evidence="3 4">DSM 3997</strain>
    </source>
</reference>
<evidence type="ECO:0000259" key="2">
    <source>
        <dbReference type="Pfam" id="PF13786"/>
    </source>
</evidence>
<keyword evidence="4" id="KW-1185">Reference proteome</keyword>
<protein>
    <submittedName>
        <fullName evidence="3">DUF4179 domain-containing protein</fullName>
    </submittedName>
</protein>
<feature type="domain" description="DUF4179" evidence="2">
    <location>
        <begin position="38"/>
        <end position="131"/>
    </location>
</feature>
<organism evidence="3 4">
    <name type="scientific">Clostridium tarantellae</name>
    <dbReference type="NCBI Taxonomy" id="39493"/>
    <lineage>
        <taxon>Bacteria</taxon>
        <taxon>Bacillati</taxon>
        <taxon>Bacillota</taxon>
        <taxon>Clostridia</taxon>
        <taxon>Eubacteriales</taxon>
        <taxon>Clostridiaceae</taxon>
        <taxon>Clostridium</taxon>
    </lineage>
</organism>
<keyword evidence="1" id="KW-0812">Transmembrane</keyword>
<dbReference type="AlphaFoldDB" id="A0A6I1MME4"/>
<feature type="transmembrane region" description="Helical" evidence="1">
    <location>
        <begin position="42"/>
        <end position="63"/>
    </location>
</feature>
<evidence type="ECO:0000313" key="4">
    <source>
        <dbReference type="Proteomes" id="UP000430345"/>
    </source>
</evidence>
<accession>A0A6I1MME4</accession>
<dbReference type="RefSeq" id="WP_152891129.1">
    <property type="nucleotide sequence ID" value="NZ_WHJC01000243.1"/>
</dbReference>
<sequence>MNDKDLKDLKDSIKVPKALDKTVAKALEKGRKTNRLKKRNKVLRKCAIVAGLTIGTTLGAVVINPDLVNAIPSAKKVFEGFNTTLFGEPTKKFEEAAKVIGQSKTNKSGTITLDEAIFDDNILMLGVTVESNFLKGYEGKNEGDFFYLEPMIYIDGKEINSIGTSVRKISDNKGAIVIECNIAELNIGENANIEVKIPSIERGFKNIKGKWNFNFNLNKEASKRIKLDKKIHIKDSQLIVDELVISKLSNTLLLKGKDNFNDSVINKEQFIVKDNNNKYFRAKLFDGNWQNSGEFHGKLQIKGDLSNSEYIELLTMENQTIIEDINGFKYAILKTTGEENGQYEKEIISRKPTKEELKDGYGLDNVTYCLNIDKKKEFKPLKELIGSKIKVNSTEVITIKDIILNENSTKVIFQSKGMYDYKNLSKMIILDENMNDLARREGQKSAAIEDEEKGLYSMTLDKVDENKKYKIAIPIINDIDISKPKWSMVINLK</sequence>